<keyword evidence="1" id="KW-1185">Reference proteome</keyword>
<dbReference type="AlphaFoldDB" id="A0A0N5BLA2"/>
<accession>A0A0N5BLA2</accession>
<name>A0A0N5BLA2_STREA</name>
<dbReference type="Proteomes" id="UP000046392">
    <property type="component" value="Unplaced"/>
</dbReference>
<organism evidence="1 2">
    <name type="scientific">Strongyloides papillosus</name>
    <name type="common">Intestinal threadworm</name>
    <dbReference type="NCBI Taxonomy" id="174720"/>
    <lineage>
        <taxon>Eukaryota</taxon>
        <taxon>Metazoa</taxon>
        <taxon>Ecdysozoa</taxon>
        <taxon>Nematoda</taxon>
        <taxon>Chromadorea</taxon>
        <taxon>Rhabditida</taxon>
        <taxon>Tylenchina</taxon>
        <taxon>Panagrolaimomorpha</taxon>
        <taxon>Strongyloidoidea</taxon>
        <taxon>Strongyloididae</taxon>
        <taxon>Strongyloides</taxon>
    </lineage>
</organism>
<proteinExistence type="predicted"/>
<sequence>MENAKNMKNVFSQPHLSSMIFDNLQETTNMDTLALSCKFFYKLINNIGKNKNVFDEDCFYCIHAFNVNGKESFLVSNYNRYLPLRFCRFDEEIRYLNQLPDDFLKYDNEVIIIIDNQLDHISSESVEKLVNEISKFIDEIFNLFTNANTLTFALSIPGIRSFVIGRIISQLRNTNIEKIKLIAEDIFQKFEDRKILLFDDIFCNLPNFRELKLCGYIFDGSKKNWRNNKSLIKNIYNSLSKKENSLINFENLECTIENEFYLRLLSLAQKYNIQYCTSKLFNSPFKKILASIIPPKMAQFSKVHLLNGVKLYIYNLSNLYNCIITLSEYWNIKSIELIISCNLIRKLLLVPVKKINKLLGKNAFSQKTLTHLKKLTTFCIVFEDKEKENLLFNHGNNYKFLKITIFKKILSLLPKSITKLRIYNFDEIDSPFTEFLNFQLPNIKLLMIAFTKINDDKCLQNLKNINFLFIEGYQIISLPSTIKFFLMSMTTPANKFYKKLNLFSKLNQDDVEKLYKIYTHQFLSSTFATNNRYAYFFKNNSNWNQYIKCIQYFLEHTGTLVLHTVNNF</sequence>
<protein>
    <submittedName>
        <fullName evidence="2">F-box domain-containing protein</fullName>
    </submittedName>
</protein>
<dbReference type="WBParaSite" id="SPAL_0000670200.1">
    <property type="protein sequence ID" value="SPAL_0000670200.1"/>
    <property type="gene ID" value="SPAL_0000670200"/>
</dbReference>
<evidence type="ECO:0000313" key="2">
    <source>
        <dbReference type="WBParaSite" id="SPAL_0000670200.1"/>
    </source>
</evidence>
<evidence type="ECO:0000313" key="1">
    <source>
        <dbReference type="Proteomes" id="UP000046392"/>
    </source>
</evidence>
<reference evidence="2" key="1">
    <citation type="submission" date="2017-02" db="UniProtKB">
        <authorList>
            <consortium name="WormBaseParasite"/>
        </authorList>
    </citation>
    <scope>IDENTIFICATION</scope>
</reference>